<accession>A0ABV5QP97</accession>
<protein>
    <submittedName>
        <fullName evidence="2">DUF4279 domain-containing protein</fullName>
    </submittedName>
</protein>
<dbReference type="EMBL" id="JBHMCT010000008">
    <property type="protein sequence ID" value="MFB9555333.1"/>
    <property type="molecule type" value="Genomic_DNA"/>
</dbReference>
<dbReference type="Proteomes" id="UP001589716">
    <property type="component" value="Unassembled WGS sequence"/>
</dbReference>
<evidence type="ECO:0000256" key="1">
    <source>
        <dbReference type="SAM" id="MobiDB-lite"/>
    </source>
</evidence>
<feature type="region of interest" description="Disordered" evidence="1">
    <location>
        <begin position="36"/>
        <end position="58"/>
    </location>
</feature>
<gene>
    <name evidence="2" type="ORF">ACFFTP_14180</name>
</gene>
<dbReference type="InterPro" id="IPR025459">
    <property type="entry name" value="DUF4279"/>
</dbReference>
<dbReference type="RefSeq" id="WP_345488162.1">
    <property type="nucleotide sequence ID" value="NZ_BAAAWU010000001.1"/>
</dbReference>
<reference evidence="2 3" key="1">
    <citation type="submission" date="2024-09" db="EMBL/GenBank/DDBJ databases">
        <authorList>
            <person name="Sun Q."/>
            <person name="Mori K."/>
        </authorList>
    </citation>
    <scope>NUCLEOTIDE SEQUENCE [LARGE SCALE GENOMIC DNA]</scope>
    <source>
        <strain evidence="2 3">JCM 4414</strain>
    </source>
</reference>
<proteinExistence type="predicted"/>
<sequence length="140" mass="15335">MSTDRRQHGATWTLTSVALVVRGPALDPDALTARLALRPTATRPPGPSRWGPPDDVDGEWRLQCDERTTRDFAAQLDTVLTAAEPYAEQWRALVAEGVSVALVVRGYVDNDSQLALTAEEMRRVARLGLPLTLTPSTSER</sequence>
<keyword evidence="3" id="KW-1185">Reference proteome</keyword>
<comment type="caution">
    <text evidence="2">The sequence shown here is derived from an EMBL/GenBank/DDBJ whole genome shotgun (WGS) entry which is preliminary data.</text>
</comment>
<evidence type="ECO:0000313" key="2">
    <source>
        <dbReference type="EMBL" id="MFB9555333.1"/>
    </source>
</evidence>
<evidence type="ECO:0000313" key="3">
    <source>
        <dbReference type="Proteomes" id="UP001589716"/>
    </source>
</evidence>
<organism evidence="2 3">
    <name type="scientific">Streptomyces roseoviridis</name>
    <dbReference type="NCBI Taxonomy" id="67361"/>
    <lineage>
        <taxon>Bacteria</taxon>
        <taxon>Bacillati</taxon>
        <taxon>Actinomycetota</taxon>
        <taxon>Actinomycetes</taxon>
        <taxon>Kitasatosporales</taxon>
        <taxon>Streptomycetaceae</taxon>
        <taxon>Streptomyces</taxon>
    </lineage>
</organism>
<name>A0ABV5QP97_9ACTN</name>
<dbReference type="Pfam" id="PF14106">
    <property type="entry name" value="DUF4279"/>
    <property type="match status" value="1"/>
</dbReference>